<feature type="transmembrane region" description="Helical" evidence="1">
    <location>
        <begin position="163"/>
        <end position="184"/>
    </location>
</feature>
<evidence type="ECO:0000256" key="1">
    <source>
        <dbReference type="SAM" id="Phobius"/>
    </source>
</evidence>
<protein>
    <submittedName>
        <fullName evidence="2">Uncharacterized protein</fullName>
    </submittedName>
</protein>
<proteinExistence type="predicted"/>
<dbReference type="EMBL" id="QNVH01000070">
    <property type="protein sequence ID" value="TDA37507.1"/>
    <property type="molecule type" value="Genomic_DNA"/>
</dbReference>
<name>A0A523B9A2_9CREN</name>
<keyword evidence="1" id="KW-0472">Membrane</keyword>
<feature type="transmembrane region" description="Helical" evidence="1">
    <location>
        <begin position="245"/>
        <end position="262"/>
    </location>
</feature>
<comment type="caution">
    <text evidence="2">The sequence shown here is derived from an EMBL/GenBank/DDBJ whole genome shotgun (WGS) entry which is preliminary data.</text>
</comment>
<sequence length="275" mass="30552">MRRGFIIPASLLTLLVAIAPLIHLSVSSESVTVRLQPITIFDINREYIYADYRGSADIIMAVAKSDPGILVEGAKQVGDTTVGYAKIYIVNVTSKSYLCTLAMVSSQPFTVNISLRSGDLPASQAQSVSVPANITTQIEIPIVYGSYQQPIQFTSPIGYFPAFPLWSVIAYAALIPMFLITAYLDKGSLKSLRKRWSAFDTFALTVRYLFYSSLVIFILVTLGLVFEFVMVRFYSWVIQLHVGDWLLSCALLSLLGLIYGIGKWRGIFDNIDEED</sequence>
<dbReference type="AlphaFoldDB" id="A0A523B9A2"/>
<accession>A0A523B9A2</accession>
<evidence type="ECO:0000313" key="2">
    <source>
        <dbReference type="EMBL" id="TDA37507.1"/>
    </source>
</evidence>
<organism evidence="2 3">
    <name type="scientific">Thermoproteota archaeon</name>
    <dbReference type="NCBI Taxonomy" id="2056631"/>
    <lineage>
        <taxon>Archaea</taxon>
        <taxon>Thermoproteota</taxon>
    </lineage>
</organism>
<keyword evidence="1" id="KW-0812">Transmembrane</keyword>
<evidence type="ECO:0000313" key="3">
    <source>
        <dbReference type="Proteomes" id="UP000315399"/>
    </source>
</evidence>
<gene>
    <name evidence="2" type="ORF">DSO08_05675</name>
</gene>
<feature type="transmembrane region" description="Helical" evidence="1">
    <location>
        <begin position="205"/>
        <end position="225"/>
    </location>
</feature>
<dbReference type="Proteomes" id="UP000315399">
    <property type="component" value="Unassembled WGS sequence"/>
</dbReference>
<reference evidence="2 3" key="1">
    <citation type="journal article" date="2019" name="Nat. Microbiol.">
        <title>Expanding anaerobic alkane metabolism in the domain of Archaea.</title>
        <authorList>
            <person name="Wang Y."/>
            <person name="Wegener G."/>
            <person name="Hou J."/>
            <person name="Wang F."/>
            <person name="Xiao X."/>
        </authorList>
    </citation>
    <scope>NUCLEOTIDE SEQUENCE [LARGE SCALE GENOMIC DNA]</scope>
    <source>
        <strain evidence="2">WYZ-LMO10</strain>
    </source>
</reference>
<keyword evidence="1" id="KW-1133">Transmembrane helix</keyword>